<evidence type="ECO:0008006" key="3">
    <source>
        <dbReference type="Google" id="ProtNLM"/>
    </source>
</evidence>
<dbReference type="EMBL" id="JAVRES010000044">
    <property type="protein sequence ID" value="MDT0440359.1"/>
    <property type="molecule type" value="Genomic_DNA"/>
</dbReference>
<evidence type="ECO:0000313" key="1">
    <source>
        <dbReference type="EMBL" id="MDT0440359.1"/>
    </source>
</evidence>
<dbReference type="RefSeq" id="WP_141721870.1">
    <property type="nucleotide sequence ID" value="NZ_JAVRES010000044.1"/>
</dbReference>
<proteinExistence type="predicted"/>
<accession>A0ABD5F176</accession>
<comment type="caution">
    <text evidence="1">The sequence shown here is derived from an EMBL/GenBank/DDBJ whole genome shotgun (WGS) entry which is preliminary data.</text>
</comment>
<reference evidence="2" key="1">
    <citation type="submission" date="2023-07" db="EMBL/GenBank/DDBJ databases">
        <title>30 novel species of actinomycetes from the DSMZ collection.</title>
        <authorList>
            <person name="Nouioui I."/>
        </authorList>
    </citation>
    <scope>NUCLEOTIDE SEQUENCE [LARGE SCALE GENOMIC DNA]</scope>
    <source>
        <strain evidence="2">DSM 41981</strain>
    </source>
</reference>
<dbReference type="AlphaFoldDB" id="A0ABD5F176"/>
<organism evidence="1 2">
    <name type="scientific">Streptomyces doudnae</name>
    <dbReference type="NCBI Taxonomy" id="3075536"/>
    <lineage>
        <taxon>Bacteria</taxon>
        <taxon>Bacillati</taxon>
        <taxon>Actinomycetota</taxon>
        <taxon>Actinomycetes</taxon>
        <taxon>Kitasatosporales</taxon>
        <taxon>Streptomycetaceae</taxon>
        <taxon>Streptomyces</taxon>
    </lineage>
</organism>
<evidence type="ECO:0000313" key="2">
    <source>
        <dbReference type="Proteomes" id="UP001183535"/>
    </source>
</evidence>
<name>A0ABD5F176_9ACTN</name>
<sequence length="187" mass="20950">MGSALIALAAAALGSLTTLVSMLMAQRSAERIRRQDFERADRHRLEDRNHARDSQLLDDRRKTYAILNAAARTARDVLVTCKVELEKTGTIEPETQAALDIAWTAYVAKHAEAHMSVSDEVLDALGSVNGSLRQVHRLTRNLSQSGQDRESILTEIDRRVDELWGRLTSLRDAMRTDLGITSRRQQT</sequence>
<gene>
    <name evidence="1" type="ORF">RM877_37565</name>
</gene>
<dbReference type="Proteomes" id="UP001183535">
    <property type="component" value="Unassembled WGS sequence"/>
</dbReference>
<protein>
    <recommendedName>
        <fullName evidence="3">Secreted protein</fullName>
    </recommendedName>
</protein>
<keyword evidence="2" id="KW-1185">Reference proteome</keyword>